<keyword evidence="2" id="KW-0472">Membrane</keyword>
<accession>A0A9D4JM94</accession>
<evidence type="ECO:0000313" key="4">
    <source>
        <dbReference type="EMBL" id="KAH3815569.1"/>
    </source>
</evidence>
<feature type="signal peptide" evidence="3">
    <location>
        <begin position="1"/>
        <end position="20"/>
    </location>
</feature>
<name>A0A9D4JM94_DREPO</name>
<evidence type="ECO:0000313" key="5">
    <source>
        <dbReference type="Proteomes" id="UP000828390"/>
    </source>
</evidence>
<reference evidence="4" key="2">
    <citation type="submission" date="2020-11" db="EMBL/GenBank/DDBJ databases">
        <authorList>
            <person name="McCartney M.A."/>
            <person name="Auch B."/>
            <person name="Kono T."/>
            <person name="Mallez S."/>
            <person name="Becker A."/>
            <person name="Gohl D.M."/>
            <person name="Silverstein K.A.T."/>
            <person name="Koren S."/>
            <person name="Bechman K.B."/>
            <person name="Herman A."/>
            <person name="Abrahante J.E."/>
            <person name="Garbe J."/>
        </authorList>
    </citation>
    <scope>NUCLEOTIDE SEQUENCE</scope>
    <source>
        <strain evidence="4">Duluth1</strain>
        <tissue evidence="4">Whole animal</tissue>
    </source>
</reference>
<sequence length="476" mass="51656">MERIVKISFVLTVLIKAVYCQGLAIDFNIQTATNSSLPAADAGVSADSTSTDRLQINCRLANINNVERFDNLRLGRITKNGVVQNLAKLQNAVAALPGYQTPILESGVMMVGIQVHGSFSPTNPTLGISLPISSLTCNDAATYNCTLEYGYVEGSNYKPAVAVEEKNLTVTVKPPGIEMTAFNQSSTNFAGQQITDSGTESSSPAKFYIGQVIKITCKASLGSYRNGEIKWRKSNIVAGSSLANHIPNSGDHIVGEVQAVDGCQYQKTDSILYNMTDQDATRASNNPLQFQCYVAVQTPFYETPEATRKNFFLRVFNENEDPTSGGLATAGSGDAGVIAGAVIGSLVGIVIIVLLVYFLWYRRRAAGDDYTTKEEQGASNPNLAPEPQYAQSTKKGHENRAMDERTDSSHRYANDSYDRKDRHDRSDRNGQRGVGRRNLALDDDDEDYHSRDGSPTMNHSTHMGIDPEHGGIGTGV</sequence>
<evidence type="ECO:0000256" key="3">
    <source>
        <dbReference type="SAM" id="SignalP"/>
    </source>
</evidence>
<feature type="transmembrane region" description="Helical" evidence="2">
    <location>
        <begin position="337"/>
        <end position="360"/>
    </location>
</feature>
<keyword evidence="3" id="KW-0732">Signal</keyword>
<feature type="region of interest" description="Disordered" evidence="1">
    <location>
        <begin position="372"/>
        <end position="476"/>
    </location>
</feature>
<keyword evidence="5" id="KW-1185">Reference proteome</keyword>
<keyword evidence="2" id="KW-1133">Transmembrane helix</keyword>
<dbReference type="OrthoDB" id="6134708at2759"/>
<organism evidence="4 5">
    <name type="scientific">Dreissena polymorpha</name>
    <name type="common">Zebra mussel</name>
    <name type="synonym">Mytilus polymorpha</name>
    <dbReference type="NCBI Taxonomy" id="45954"/>
    <lineage>
        <taxon>Eukaryota</taxon>
        <taxon>Metazoa</taxon>
        <taxon>Spiralia</taxon>
        <taxon>Lophotrochozoa</taxon>
        <taxon>Mollusca</taxon>
        <taxon>Bivalvia</taxon>
        <taxon>Autobranchia</taxon>
        <taxon>Heteroconchia</taxon>
        <taxon>Euheterodonta</taxon>
        <taxon>Imparidentia</taxon>
        <taxon>Neoheterodontei</taxon>
        <taxon>Myida</taxon>
        <taxon>Dreissenoidea</taxon>
        <taxon>Dreissenidae</taxon>
        <taxon>Dreissena</taxon>
    </lineage>
</organism>
<proteinExistence type="predicted"/>
<dbReference type="AlphaFoldDB" id="A0A9D4JM94"/>
<dbReference type="Proteomes" id="UP000828390">
    <property type="component" value="Unassembled WGS sequence"/>
</dbReference>
<dbReference type="CDD" id="cd12087">
    <property type="entry name" value="TM_EGFR-like"/>
    <property type="match status" value="1"/>
</dbReference>
<evidence type="ECO:0008006" key="6">
    <source>
        <dbReference type="Google" id="ProtNLM"/>
    </source>
</evidence>
<evidence type="ECO:0000256" key="2">
    <source>
        <dbReference type="SAM" id="Phobius"/>
    </source>
</evidence>
<protein>
    <recommendedName>
        <fullName evidence="6">Ig-like domain-containing protein</fullName>
    </recommendedName>
</protein>
<comment type="caution">
    <text evidence="4">The sequence shown here is derived from an EMBL/GenBank/DDBJ whole genome shotgun (WGS) entry which is preliminary data.</text>
</comment>
<feature type="compositionally biased region" description="Basic and acidic residues" evidence="1">
    <location>
        <begin position="395"/>
        <end position="430"/>
    </location>
</feature>
<dbReference type="EMBL" id="JAIWYP010000006">
    <property type="protein sequence ID" value="KAH3815569.1"/>
    <property type="molecule type" value="Genomic_DNA"/>
</dbReference>
<feature type="chain" id="PRO_5038745839" description="Ig-like domain-containing protein" evidence="3">
    <location>
        <begin position="21"/>
        <end position="476"/>
    </location>
</feature>
<keyword evidence="2" id="KW-0812">Transmembrane</keyword>
<reference evidence="4" key="1">
    <citation type="journal article" date="2019" name="bioRxiv">
        <title>The Genome of the Zebra Mussel, Dreissena polymorpha: A Resource for Invasive Species Research.</title>
        <authorList>
            <person name="McCartney M.A."/>
            <person name="Auch B."/>
            <person name="Kono T."/>
            <person name="Mallez S."/>
            <person name="Zhang Y."/>
            <person name="Obille A."/>
            <person name="Becker A."/>
            <person name="Abrahante J.E."/>
            <person name="Garbe J."/>
            <person name="Badalamenti J.P."/>
            <person name="Herman A."/>
            <person name="Mangelson H."/>
            <person name="Liachko I."/>
            <person name="Sullivan S."/>
            <person name="Sone E.D."/>
            <person name="Koren S."/>
            <person name="Silverstein K.A.T."/>
            <person name="Beckman K.B."/>
            <person name="Gohl D.M."/>
        </authorList>
    </citation>
    <scope>NUCLEOTIDE SEQUENCE</scope>
    <source>
        <strain evidence="4">Duluth1</strain>
        <tissue evidence="4">Whole animal</tissue>
    </source>
</reference>
<gene>
    <name evidence="4" type="ORF">DPMN_144097</name>
</gene>
<evidence type="ECO:0000256" key="1">
    <source>
        <dbReference type="SAM" id="MobiDB-lite"/>
    </source>
</evidence>